<dbReference type="InterPro" id="IPR050498">
    <property type="entry name" value="Ycf3"/>
</dbReference>
<dbReference type="InterPro" id="IPR011990">
    <property type="entry name" value="TPR-like_helical_dom_sf"/>
</dbReference>
<protein>
    <submittedName>
        <fullName evidence="5">Tetratricopeptide repeat protein</fullName>
    </submittedName>
</protein>
<feature type="chain" id="PRO_5047450688" evidence="4">
    <location>
        <begin position="26"/>
        <end position="395"/>
    </location>
</feature>
<evidence type="ECO:0000313" key="5">
    <source>
        <dbReference type="EMBL" id="MCQ5341610.1"/>
    </source>
</evidence>
<feature type="signal peptide" evidence="4">
    <location>
        <begin position="1"/>
        <end position="25"/>
    </location>
</feature>
<evidence type="ECO:0000313" key="6">
    <source>
        <dbReference type="Proteomes" id="UP001206692"/>
    </source>
</evidence>
<dbReference type="Proteomes" id="UP001206692">
    <property type="component" value="Unassembled WGS sequence"/>
</dbReference>
<feature type="repeat" description="TPR" evidence="3">
    <location>
        <begin position="82"/>
        <end position="115"/>
    </location>
</feature>
<organism evidence="5 6">
    <name type="scientific">Megasphaera massiliensis</name>
    <dbReference type="NCBI Taxonomy" id="1232428"/>
    <lineage>
        <taxon>Bacteria</taxon>
        <taxon>Bacillati</taxon>
        <taxon>Bacillota</taxon>
        <taxon>Negativicutes</taxon>
        <taxon>Veillonellales</taxon>
        <taxon>Veillonellaceae</taxon>
        <taxon>Megasphaera</taxon>
    </lineage>
</organism>
<dbReference type="Pfam" id="PF13181">
    <property type="entry name" value="TPR_8"/>
    <property type="match status" value="1"/>
</dbReference>
<sequence>MNGLKRCVLAGMASCLLMMPGFSLAEGAPGSDVTTQAAAAEATSALPEANQDSGVSQAVQNKDYEQALQIVNRRIEDNPNNADLYARRGLIYLMMDRTDESLADNDKAVSLEPDNASLYLNRGTVYEKRRDYKLAIKDYTQALTLSKPGEPYQVMAYFNRARTYTKSDSYDLALADIRQGEKIMPYFSQNYFLESQIYQKQGKKQLAKQRMDIGTAYELMHQGHYLLASVTVGKIGMNEMALNLVNKAVEQDPGNWEVYSVRGLIYANLLQHEKGIADLTKSLSMHETSIDYNNRGECYRHLKQYNKARKDYANALRLAETDADYHAVYDSIGQLALDQGDYKKAVEYLTKSIAIEPYAEGYKLRSQAFRKLGDNQKADQDEVSAQELMQRDLLE</sequence>
<dbReference type="InterPro" id="IPR019734">
    <property type="entry name" value="TPR_rpt"/>
</dbReference>
<dbReference type="PANTHER" id="PTHR44858:SF1">
    <property type="entry name" value="UDP-N-ACETYLGLUCOSAMINE--PEPTIDE N-ACETYLGLUCOSAMINYLTRANSFERASE SPINDLY-RELATED"/>
    <property type="match status" value="1"/>
</dbReference>
<evidence type="ECO:0000256" key="3">
    <source>
        <dbReference type="PROSITE-ProRule" id="PRU00339"/>
    </source>
</evidence>
<evidence type="ECO:0000256" key="2">
    <source>
        <dbReference type="ARBA" id="ARBA00022803"/>
    </source>
</evidence>
<name>A0ABT1SP20_9FIRM</name>
<dbReference type="PANTHER" id="PTHR44858">
    <property type="entry name" value="TETRATRICOPEPTIDE REPEAT PROTEIN 6"/>
    <property type="match status" value="1"/>
</dbReference>
<feature type="repeat" description="TPR" evidence="3">
    <location>
        <begin position="116"/>
        <end position="149"/>
    </location>
</feature>
<feature type="repeat" description="TPR" evidence="3">
    <location>
        <begin position="289"/>
        <end position="322"/>
    </location>
</feature>
<evidence type="ECO:0000256" key="4">
    <source>
        <dbReference type="SAM" id="SignalP"/>
    </source>
</evidence>
<dbReference type="SUPFAM" id="SSF48452">
    <property type="entry name" value="TPR-like"/>
    <property type="match status" value="2"/>
</dbReference>
<keyword evidence="1" id="KW-0677">Repeat</keyword>
<evidence type="ECO:0000256" key="1">
    <source>
        <dbReference type="ARBA" id="ARBA00022737"/>
    </source>
</evidence>
<dbReference type="SMART" id="SM00028">
    <property type="entry name" value="TPR"/>
    <property type="match status" value="7"/>
</dbReference>
<comment type="caution">
    <text evidence="5">The sequence shown here is derived from an EMBL/GenBank/DDBJ whole genome shotgun (WGS) entry which is preliminary data.</text>
</comment>
<dbReference type="Gene3D" id="1.25.40.10">
    <property type="entry name" value="Tetratricopeptide repeat domain"/>
    <property type="match status" value="4"/>
</dbReference>
<keyword evidence="4" id="KW-0732">Signal</keyword>
<dbReference type="Pfam" id="PF13424">
    <property type="entry name" value="TPR_12"/>
    <property type="match status" value="1"/>
</dbReference>
<accession>A0ABT1SP20</accession>
<dbReference type="EMBL" id="JANGEW010000001">
    <property type="protein sequence ID" value="MCQ5341610.1"/>
    <property type="molecule type" value="Genomic_DNA"/>
</dbReference>
<keyword evidence="6" id="KW-1185">Reference proteome</keyword>
<feature type="repeat" description="TPR" evidence="3">
    <location>
        <begin position="326"/>
        <end position="359"/>
    </location>
</feature>
<proteinExistence type="predicted"/>
<reference evidence="5 6" key="1">
    <citation type="submission" date="2022-06" db="EMBL/GenBank/DDBJ databases">
        <title>Isolation of gut microbiota from human fecal samples.</title>
        <authorList>
            <person name="Pamer E.G."/>
            <person name="Barat B."/>
            <person name="Waligurski E."/>
            <person name="Medina S."/>
            <person name="Paddock L."/>
            <person name="Mostad J."/>
        </authorList>
    </citation>
    <scope>NUCLEOTIDE SEQUENCE [LARGE SCALE GENOMIC DNA]</scope>
    <source>
        <strain evidence="5 6">DFI.1.1</strain>
    </source>
</reference>
<keyword evidence="2 3" id="KW-0802">TPR repeat</keyword>
<gene>
    <name evidence="5" type="ORF">NE675_00975</name>
</gene>
<dbReference type="Pfam" id="PF00515">
    <property type="entry name" value="TPR_1"/>
    <property type="match status" value="1"/>
</dbReference>
<dbReference type="PROSITE" id="PS50005">
    <property type="entry name" value="TPR"/>
    <property type="match status" value="4"/>
</dbReference>
<dbReference type="RefSeq" id="WP_062412791.1">
    <property type="nucleotide sequence ID" value="NZ_JAJCIO010000001.1"/>
</dbReference>